<feature type="compositionally biased region" description="Polar residues" evidence="1">
    <location>
        <begin position="101"/>
        <end position="120"/>
    </location>
</feature>
<evidence type="ECO:0000313" key="3">
    <source>
        <dbReference type="Proteomes" id="UP001627284"/>
    </source>
</evidence>
<dbReference type="Proteomes" id="UP001627284">
    <property type="component" value="Unassembled WGS sequence"/>
</dbReference>
<accession>A0ABD2TG75</accession>
<evidence type="ECO:0000256" key="1">
    <source>
        <dbReference type="SAM" id="MobiDB-lite"/>
    </source>
</evidence>
<evidence type="ECO:0000313" key="2">
    <source>
        <dbReference type="EMBL" id="KAL3355298.1"/>
    </source>
</evidence>
<organism evidence="2 3">
    <name type="scientific">Solanum stoloniferum</name>
    <dbReference type="NCBI Taxonomy" id="62892"/>
    <lineage>
        <taxon>Eukaryota</taxon>
        <taxon>Viridiplantae</taxon>
        <taxon>Streptophyta</taxon>
        <taxon>Embryophyta</taxon>
        <taxon>Tracheophyta</taxon>
        <taxon>Spermatophyta</taxon>
        <taxon>Magnoliopsida</taxon>
        <taxon>eudicotyledons</taxon>
        <taxon>Gunneridae</taxon>
        <taxon>Pentapetalae</taxon>
        <taxon>asterids</taxon>
        <taxon>lamiids</taxon>
        <taxon>Solanales</taxon>
        <taxon>Solanaceae</taxon>
        <taxon>Solanoideae</taxon>
        <taxon>Solaneae</taxon>
        <taxon>Solanum</taxon>
    </lineage>
</organism>
<feature type="region of interest" description="Disordered" evidence="1">
    <location>
        <begin position="101"/>
        <end position="122"/>
    </location>
</feature>
<feature type="compositionally biased region" description="Low complexity" evidence="1">
    <location>
        <begin position="1"/>
        <end position="23"/>
    </location>
</feature>
<reference evidence="2 3" key="1">
    <citation type="submission" date="2024-05" db="EMBL/GenBank/DDBJ databases">
        <title>De novo assembly of an allotetraploid wild potato.</title>
        <authorList>
            <person name="Hosaka A.J."/>
        </authorList>
    </citation>
    <scope>NUCLEOTIDE SEQUENCE [LARGE SCALE GENOMIC DNA]</scope>
    <source>
        <tissue evidence="2">Young leaves</tissue>
    </source>
</reference>
<feature type="non-terminal residue" evidence="2">
    <location>
        <position position="1"/>
    </location>
</feature>
<dbReference type="AlphaFoldDB" id="A0ABD2TG75"/>
<sequence length="148" mass="16276">PKPKTNSFSSLKKSSSRSSADESLPPQIRRTQPSPVVPLAVETFASHWRHHREKQPGIAALSLLPLLASRRDLPSLRLLFSFLLSAQRCLPASLLPSLFRQQQQEAATAASDPNSDNNTNKFRRIPSSFLLDIAAGEEDNINSSCDGE</sequence>
<name>A0ABD2TG75_9SOLN</name>
<protein>
    <submittedName>
        <fullName evidence="2">Uncharacterized protein</fullName>
    </submittedName>
</protein>
<keyword evidence="3" id="KW-1185">Reference proteome</keyword>
<proteinExistence type="predicted"/>
<feature type="region of interest" description="Disordered" evidence="1">
    <location>
        <begin position="1"/>
        <end position="36"/>
    </location>
</feature>
<gene>
    <name evidence="2" type="ORF">AABB24_019391</name>
</gene>
<comment type="caution">
    <text evidence="2">The sequence shown here is derived from an EMBL/GenBank/DDBJ whole genome shotgun (WGS) entry which is preliminary data.</text>
</comment>
<dbReference type="EMBL" id="JBJKTR010000011">
    <property type="protein sequence ID" value="KAL3355298.1"/>
    <property type="molecule type" value="Genomic_DNA"/>
</dbReference>